<evidence type="ECO:0000259" key="1">
    <source>
        <dbReference type="SMART" id="SM00937"/>
    </source>
</evidence>
<dbReference type="STRING" id="74649.A0A2P6S4L5"/>
<evidence type="ECO:0000313" key="2">
    <source>
        <dbReference type="EMBL" id="PRQ53620.1"/>
    </source>
</evidence>
<comment type="caution">
    <text evidence="2">The sequence shown here is derived from an EMBL/GenBank/DDBJ whole genome shotgun (WGS) entry which is preliminary data.</text>
</comment>
<dbReference type="PANTHER" id="PTHR43116:SF4">
    <property type="entry name" value="PEPTIDE CHAIN RELEASE FACTOR PRFB3, CHLOROPLASTIC"/>
    <property type="match status" value="1"/>
</dbReference>
<dbReference type="Gene3D" id="3.30.70.1660">
    <property type="match status" value="1"/>
</dbReference>
<dbReference type="InterPro" id="IPR045853">
    <property type="entry name" value="Pep_chain_release_fac_I_sf"/>
</dbReference>
<dbReference type="InterPro" id="IPR005139">
    <property type="entry name" value="PCRF"/>
</dbReference>
<dbReference type="GO" id="GO:0006415">
    <property type="term" value="P:translational termination"/>
    <property type="evidence" value="ECO:0007669"/>
    <property type="project" value="InterPro"/>
</dbReference>
<organism evidence="2 3">
    <name type="scientific">Rosa chinensis</name>
    <name type="common">China rose</name>
    <dbReference type="NCBI Taxonomy" id="74649"/>
    <lineage>
        <taxon>Eukaryota</taxon>
        <taxon>Viridiplantae</taxon>
        <taxon>Streptophyta</taxon>
        <taxon>Embryophyta</taxon>
        <taxon>Tracheophyta</taxon>
        <taxon>Spermatophyta</taxon>
        <taxon>Magnoliopsida</taxon>
        <taxon>eudicotyledons</taxon>
        <taxon>Gunneridae</taxon>
        <taxon>Pentapetalae</taxon>
        <taxon>rosids</taxon>
        <taxon>fabids</taxon>
        <taxon>Rosales</taxon>
        <taxon>Rosaceae</taxon>
        <taxon>Rosoideae</taxon>
        <taxon>Rosoideae incertae sedis</taxon>
        <taxon>Rosa</taxon>
    </lineage>
</organism>
<dbReference type="PANTHER" id="PTHR43116">
    <property type="entry name" value="PEPTIDE CHAIN RELEASE FACTOR 2"/>
    <property type="match status" value="1"/>
</dbReference>
<dbReference type="SUPFAM" id="SSF75620">
    <property type="entry name" value="Release factor"/>
    <property type="match status" value="1"/>
</dbReference>
<dbReference type="Gramene" id="PRQ53620">
    <property type="protein sequence ID" value="PRQ53620"/>
    <property type="gene ID" value="RchiOBHm_Chr2g0168541"/>
</dbReference>
<dbReference type="EMBL" id="PDCK01000040">
    <property type="protein sequence ID" value="PRQ53620.1"/>
    <property type="molecule type" value="Genomic_DNA"/>
</dbReference>
<dbReference type="SMART" id="SM00937">
    <property type="entry name" value="PCRF"/>
    <property type="match status" value="1"/>
</dbReference>
<reference evidence="2 3" key="1">
    <citation type="journal article" date="2018" name="Nat. Genet.">
        <title>The Rosa genome provides new insights in the design of modern roses.</title>
        <authorList>
            <person name="Bendahmane M."/>
        </authorList>
    </citation>
    <scope>NUCLEOTIDE SEQUENCE [LARGE SCALE GENOMIC DNA]</scope>
    <source>
        <strain evidence="3">cv. Old Blush</strain>
    </source>
</reference>
<gene>
    <name evidence="2" type="ORF">RchiOBHm_Chr2g0168541</name>
</gene>
<dbReference type="Proteomes" id="UP000238479">
    <property type="component" value="Chromosome 2"/>
</dbReference>
<accession>A0A2P6S4L5</accession>
<dbReference type="Pfam" id="PF03462">
    <property type="entry name" value="PCRF"/>
    <property type="match status" value="1"/>
</dbReference>
<protein>
    <submittedName>
        <fullName evidence="2">Putative peptide chain release factor</fullName>
    </submittedName>
</protein>
<evidence type="ECO:0000313" key="3">
    <source>
        <dbReference type="Proteomes" id="UP000238479"/>
    </source>
</evidence>
<feature type="domain" description="Peptide chain release factor" evidence="1">
    <location>
        <begin position="73"/>
        <end position="186"/>
    </location>
</feature>
<name>A0A2P6S4L5_ROSCH</name>
<proteinExistence type="predicted"/>
<sequence length="231" mass="26193">MEFKIIIEDVVLRAEMLAPLALELEEERRNEQEQLIHDHDLWDDTAESNEVLANLADSVRVVDALRDLTYKAEEAKLITQLAEIYAINYGLFRKAYDASLDMSKILNKYEISKLLKGPYDMEGACLIIKASGTGYPEVSVKQQLSMYTKWARKLGYKGRVVEMHSSTNGGIKSATIEFAFGYLSGEVGVHYIINSKNGSAVHEVQLCLVDINPILKFRTVVFSFPKKRSHW</sequence>
<keyword evidence="3" id="KW-1185">Reference proteome</keyword>
<dbReference type="AlphaFoldDB" id="A0A2P6S4L5"/>